<comment type="caution">
    <text evidence="2">The sequence shown here is derived from an EMBL/GenBank/DDBJ whole genome shotgun (WGS) entry which is preliminary data.</text>
</comment>
<name>A0A0V1AMU4_TRIBR</name>
<evidence type="ECO:0000256" key="1">
    <source>
        <dbReference type="SAM" id="MobiDB-lite"/>
    </source>
</evidence>
<sequence length="106" mass="11736">DGDPVAVETRLGWIICGPAALSRDRECRVHCIRTDDRLNAALRKFWELEAIGILPPETESGQTEMEQHSRSLDNAAGPQIIHPNRVSTATGSPSPPRITCLPRKRK</sequence>
<feature type="region of interest" description="Disordered" evidence="1">
    <location>
        <begin position="55"/>
        <end position="106"/>
    </location>
</feature>
<protein>
    <recommendedName>
        <fullName evidence="4">DUF5641 domain-containing protein</fullName>
    </recommendedName>
</protein>
<gene>
    <name evidence="2" type="ORF">T03_11273</name>
</gene>
<evidence type="ECO:0000313" key="2">
    <source>
        <dbReference type="EMBL" id="KRY26155.1"/>
    </source>
</evidence>
<reference evidence="2 3" key="1">
    <citation type="submission" date="2015-01" db="EMBL/GenBank/DDBJ databases">
        <title>Evolution of Trichinella species and genotypes.</title>
        <authorList>
            <person name="Korhonen P.K."/>
            <person name="Edoardo P."/>
            <person name="Giuseppe L.R."/>
            <person name="Gasser R.B."/>
        </authorList>
    </citation>
    <scope>NUCLEOTIDE SEQUENCE [LARGE SCALE GENOMIC DNA]</scope>
    <source>
        <strain evidence="2">ISS120</strain>
    </source>
</reference>
<dbReference type="AlphaFoldDB" id="A0A0V1AMU4"/>
<accession>A0A0V1AMU4</accession>
<dbReference type="EMBL" id="JYDI01001932">
    <property type="protein sequence ID" value="KRY26155.1"/>
    <property type="molecule type" value="Genomic_DNA"/>
</dbReference>
<evidence type="ECO:0000313" key="3">
    <source>
        <dbReference type="Proteomes" id="UP000054653"/>
    </source>
</evidence>
<feature type="non-terminal residue" evidence="2">
    <location>
        <position position="1"/>
    </location>
</feature>
<dbReference type="Proteomes" id="UP000054653">
    <property type="component" value="Unassembled WGS sequence"/>
</dbReference>
<proteinExistence type="predicted"/>
<keyword evidence="3" id="KW-1185">Reference proteome</keyword>
<organism evidence="2 3">
    <name type="scientific">Trichinella britovi</name>
    <name type="common">Parasitic roundworm</name>
    <dbReference type="NCBI Taxonomy" id="45882"/>
    <lineage>
        <taxon>Eukaryota</taxon>
        <taxon>Metazoa</taxon>
        <taxon>Ecdysozoa</taxon>
        <taxon>Nematoda</taxon>
        <taxon>Enoplea</taxon>
        <taxon>Dorylaimia</taxon>
        <taxon>Trichinellida</taxon>
        <taxon>Trichinellidae</taxon>
        <taxon>Trichinella</taxon>
    </lineage>
</organism>
<feature type="non-terminal residue" evidence="2">
    <location>
        <position position="106"/>
    </location>
</feature>
<evidence type="ECO:0008006" key="4">
    <source>
        <dbReference type="Google" id="ProtNLM"/>
    </source>
</evidence>